<organism evidence="3 4">
    <name type="scientific">Heracleum sosnowskyi</name>
    <dbReference type="NCBI Taxonomy" id="360622"/>
    <lineage>
        <taxon>Eukaryota</taxon>
        <taxon>Viridiplantae</taxon>
        <taxon>Streptophyta</taxon>
        <taxon>Embryophyta</taxon>
        <taxon>Tracheophyta</taxon>
        <taxon>Spermatophyta</taxon>
        <taxon>Magnoliopsida</taxon>
        <taxon>eudicotyledons</taxon>
        <taxon>Gunneridae</taxon>
        <taxon>Pentapetalae</taxon>
        <taxon>asterids</taxon>
        <taxon>campanulids</taxon>
        <taxon>Apiales</taxon>
        <taxon>Apiaceae</taxon>
        <taxon>Apioideae</taxon>
        <taxon>apioid superclade</taxon>
        <taxon>Tordylieae</taxon>
        <taxon>Tordyliinae</taxon>
        <taxon>Heracleum</taxon>
    </lineage>
</organism>
<protein>
    <recommendedName>
        <fullName evidence="2">Phytocyanin domain-containing protein</fullName>
    </recommendedName>
</protein>
<reference evidence="3" key="1">
    <citation type="submission" date="2023-02" db="EMBL/GenBank/DDBJ databases">
        <title>Genome of toxic invasive species Heracleum sosnowskyi carries increased number of genes despite the absence of recent whole-genome duplications.</title>
        <authorList>
            <person name="Schelkunov M."/>
            <person name="Shtratnikova V."/>
            <person name="Makarenko M."/>
            <person name="Klepikova A."/>
            <person name="Omelchenko D."/>
            <person name="Novikova G."/>
            <person name="Obukhova E."/>
            <person name="Bogdanov V."/>
            <person name="Penin A."/>
            <person name="Logacheva M."/>
        </authorList>
    </citation>
    <scope>NUCLEOTIDE SEQUENCE</scope>
    <source>
        <strain evidence="3">Hsosn_3</strain>
        <tissue evidence="3">Leaf</tissue>
    </source>
</reference>
<keyword evidence="4" id="KW-1185">Reference proteome</keyword>
<dbReference type="AlphaFoldDB" id="A0AAD8JKV0"/>
<dbReference type="PRINTS" id="PR01217">
    <property type="entry name" value="PRICHEXTENSN"/>
</dbReference>
<proteinExistence type="predicted"/>
<dbReference type="Gene3D" id="2.60.40.420">
    <property type="entry name" value="Cupredoxins - blue copper proteins"/>
    <property type="match status" value="1"/>
</dbReference>
<dbReference type="GO" id="GO:0005886">
    <property type="term" value="C:plasma membrane"/>
    <property type="evidence" value="ECO:0007669"/>
    <property type="project" value="TreeGrafter"/>
</dbReference>
<dbReference type="PROSITE" id="PS51485">
    <property type="entry name" value="PHYTOCYANIN"/>
    <property type="match status" value="1"/>
</dbReference>
<evidence type="ECO:0000313" key="4">
    <source>
        <dbReference type="Proteomes" id="UP001237642"/>
    </source>
</evidence>
<dbReference type="InterPro" id="IPR003245">
    <property type="entry name" value="Phytocyanin_dom"/>
</dbReference>
<evidence type="ECO:0000313" key="3">
    <source>
        <dbReference type="EMBL" id="KAK1405299.1"/>
    </source>
</evidence>
<dbReference type="EMBL" id="JAUIZM010000001">
    <property type="protein sequence ID" value="KAK1405299.1"/>
    <property type="molecule type" value="Genomic_DNA"/>
</dbReference>
<name>A0AAD8JKV0_9APIA</name>
<gene>
    <name evidence="3" type="ORF">POM88_004904</name>
</gene>
<reference evidence="3" key="2">
    <citation type="submission" date="2023-05" db="EMBL/GenBank/DDBJ databases">
        <authorList>
            <person name="Schelkunov M.I."/>
        </authorList>
    </citation>
    <scope>NUCLEOTIDE SEQUENCE</scope>
    <source>
        <strain evidence="3">Hsosn_3</strain>
        <tissue evidence="3">Leaf</tissue>
    </source>
</reference>
<dbReference type="PANTHER" id="PTHR33021">
    <property type="entry name" value="BLUE COPPER PROTEIN"/>
    <property type="match status" value="1"/>
</dbReference>
<comment type="caution">
    <text evidence="3">The sequence shown here is derived from an EMBL/GenBank/DDBJ whole genome shotgun (WGS) entry which is preliminary data.</text>
</comment>
<dbReference type="InterPro" id="IPR039391">
    <property type="entry name" value="Phytocyanin-like"/>
</dbReference>
<accession>A0AAD8JKV0</accession>
<feature type="domain" description="Phytocyanin" evidence="2">
    <location>
        <begin position="1"/>
        <end position="110"/>
    </location>
</feature>
<dbReference type="SUPFAM" id="SSF49503">
    <property type="entry name" value="Cupredoxins"/>
    <property type="match status" value="1"/>
</dbReference>
<dbReference type="Proteomes" id="UP001237642">
    <property type="component" value="Unassembled WGS sequence"/>
</dbReference>
<evidence type="ECO:0000256" key="1">
    <source>
        <dbReference type="SAM" id="MobiDB-lite"/>
    </source>
</evidence>
<dbReference type="InterPro" id="IPR008972">
    <property type="entry name" value="Cupredoxin"/>
</dbReference>
<sequence>MFRLILANGTYGVFDVCADQLCCDHNGGLFDGAISSFQVLFFKYENGTDSVLQVDQEDYITCSKSNPIEVLENKGDYSTFDLDHPGFFFFISGQADNCKKGQKIIILVMAPRNYTYISPTSAPSPFQGISPVSSQAPSPFQGISPVSSHAPSPVQEVPHAPSPVKQNTPVFSPAPSPFQGISHVQPPAPSPIRQVTHVLPPAHSPVQKHTPISSPAPAPVKGITHVLPPAPSPIHGVRHVPPVHKITPISSPSPAPSRPGKTNHHSPGPSPIRGASHVRPQAPSPVETITPISSPAPSPTPITPSVSGPSQAVSPGPSDQAPSSDDGKSAAAPKSFGVDLLMAMLLFWIIFN</sequence>
<feature type="region of interest" description="Disordered" evidence="1">
    <location>
        <begin position="127"/>
        <end position="332"/>
    </location>
</feature>
<evidence type="ECO:0000259" key="2">
    <source>
        <dbReference type="PROSITE" id="PS51485"/>
    </source>
</evidence>
<dbReference type="PANTHER" id="PTHR33021:SF14">
    <property type="entry name" value="OS01G0272700 PROTEIN"/>
    <property type="match status" value="1"/>
</dbReference>
<dbReference type="GO" id="GO:0009055">
    <property type="term" value="F:electron transfer activity"/>
    <property type="evidence" value="ECO:0007669"/>
    <property type="project" value="InterPro"/>
</dbReference>
<dbReference type="Pfam" id="PF02298">
    <property type="entry name" value="Cu_bind_like"/>
    <property type="match status" value="1"/>
</dbReference>